<dbReference type="Gene3D" id="3.60.21.10">
    <property type="match status" value="1"/>
</dbReference>
<evidence type="ECO:0000256" key="1">
    <source>
        <dbReference type="SAM" id="Coils"/>
    </source>
</evidence>
<evidence type="ECO:0000313" key="3">
    <source>
        <dbReference type="EMBL" id="MCG7938867.1"/>
    </source>
</evidence>
<evidence type="ECO:0000259" key="2">
    <source>
        <dbReference type="Pfam" id="PF00149"/>
    </source>
</evidence>
<keyword evidence="1" id="KW-0175">Coiled coil</keyword>
<feature type="domain" description="Calcineurin-like phosphoesterase" evidence="2">
    <location>
        <begin position="77"/>
        <end position="167"/>
    </location>
</feature>
<name>A0A9E4MYU8_9GAMM</name>
<organism evidence="3 4">
    <name type="scientific">Candidatus Thiodiazotropha lotti</name>
    <dbReference type="NCBI Taxonomy" id="2792787"/>
    <lineage>
        <taxon>Bacteria</taxon>
        <taxon>Pseudomonadati</taxon>
        <taxon>Pseudomonadota</taxon>
        <taxon>Gammaproteobacteria</taxon>
        <taxon>Chromatiales</taxon>
        <taxon>Sedimenticolaceae</taxon>
        <taxon>Candidatus Thiodiazotropha</taxon>
    </lineage>
</organism>
<dbReference type="CDD" id="cd00838">
    <property type="entry name" value="MPP_superfamily"/>
    <property type="match status" value="1"/>
</dbReference>
<dbReference type="InterPro" id="IPR004843">
    <property type="entry name" value="Calcineurin-like_PHP"/>
</dbReference>
<dbReference type="Pfam" id="PF00149">
    <property type="entry name" value="Metallophos"/>
    <property type="match status" value="1"/>
</dbReference>
<comment type="caution">
    <text evidence="3">The sequence shown here is derived from an EMBL/GenBank/DDBJ whole genome shotgun (WGS) entry which is preliminary data.</text>
</comment>
<sequence length="455" mass="52721">MSISADNKTDKYHHKRLPKYRGLKWIKPDLPTSSELWPLGKHRSIVKERGQRNTTEYLLTEVLGKEKWQWPKRELFFFSDLHADADAFISSLVASGGVRKTGDQDGDLKLTRRGREASFVIGGDCFDKGPSNLRLLRVIRQLKKLGARITILAGNHDIRIKLGISSVGMEPDPRHDHFFIRMGSKAIPMLREIADQYLQDRSALQGIPSTRDCRRLLYPPKRWFKEFPKMASWVMPDNRMARELKRLREKIDSFESDCEKAGLSLRQAYAAVLKWQSLFLKDDGEFNWFFKEMKLAVHHGSFLFVHAGIDDRMAKLINRKGVKYLNKQFKEDVDDEIFEFYYGPLANLIRTKYRDVDMPLTRKGVRLMNEIGIYAIVHGHANRYHGQRIMLRKGMLNFECDTTIDRHSRKKEGLIGEGAAVTIFHPDRLVLGISTDYPQIKVFDPKSIIVKRKSS</sequence>
<protein>
    <submittedName>
        <fullName evidence="3">Metallophosphoesterase</fullName>
    </submittedName>
</protein>
<accession>A0A9E4MYU8</accession>
<dbReference type="PANTHER" id="PTHR46546:SF4">
    <property type="entry name" value="SHEWANELLA-LIKE PROTEIN PHOSPHATASE 1"/>
    <property type="match status" value="1"/>
</dbReference>
<dbReference type="EMBL" id="JAEPDI010000004">
    <property type="protein sequence ID" value="MCG7938867.1"/>
    <property type="molecule type" value="Genomic_DNA"/>
</dbReference>
<dbReference type="SUPFAM" id="SSF56300">
    <property type="entry name" value="Metallo-dependent phosphatases"/>
    <property type="match status" value="1"/>
</dbReference>
<reference evidence="3" key="1">
    <citation type="journal article" date="2021" name="Proc. Natl. Acad. Sci. U.S.A.">
        <title>Global biogeography of chemosynthetic symbionts reveals both localized and globally distributed symbiont groups. .</title>
        <authorList>
            <person name="Osvatic J.T."/>
            <person name="Wilkins L.G.E."/>
            <person name="Leibrecht L."/>
            <person name="Leray M."/>
            <person name="Zauner S."/>
            <person name="Polzin J."/>
            <person name="Camacho Y."/>
            <person name="Gros O."/>
            <person name="van Gils J.A."/>
            <person name="Eisen J.A."/>
            <person name="Petersen J.M."/>
            <person name="Yuen B."/>
        </authorList>
    </citation>
    <scope>NUCLEOTIDE SEQUENCE</scope>
    <source>
        <strain evidence="3">MAGL173</strain>
    </source>
</reference>
<dbReference type="InterPro" id="IPR029052">
    <property type="entry name" value="Metallo-depent_PP-like"/>
</dbReference>
<dbReference type="AlphaFoldDB" id="A0A9E4MYU8"/>
<evidence type="ECO:0000313" key="4">
    <source>
        <dbReference type="Proteomes" id="UP000886687"/>
    </source>
</evidence>
<dbReference type="Proteomes" id="UP000886687">
    <property type="component" value="Unassembled WGS sequence"/>
</dbReference>
<dbReference type="PANTHER" id="PTHR46546">
    <property type="entry name" value="SHEWANELLA-LIKE PROTEIN PHOSPHATASE 1"/>
    <property type="match status" value="1"/>
</dbReference>
<feature type="coiled-coil region" evidence="1">
    <location>
        <begin position="237"/>
        <end position="264"/>
    </location>
</feature>
<gene>
    <name evidence="3" type="ORF">JAZ04_08425</name>
</gene>
<proteinExistence type="predicted"/>
<dbReference type="GO" id="GO:0016787">
    <property type="term" value="F:hydrolase activity"/>
    <property type="evidence" value="ECO:0007669"/>
    <property type="project" value="InterPro"/>
</dbReference>